<dbReference type="EMBL" id="CAJPWZ010002880">
    <property type="protein sequence ID" value="CAG2246698.1"/>
    <property type="molecule type" value="Genomic_DNA"/>
</dbReference>
<keyword evidence="3" id="KW-1185">Reference proteome</keyword>
<feature type="compositionally biased region" description="Basic and acidic residues" evidence="1">
    <location>
        <begin position="32"/>
        <end position="45"/>
    </location>
</feature>
<gene>
    <name evidence="2" type="ORF">MEDL_58652</name>
</gene>
<sequence>MGSGSSKKNKETATKSTGNNTSENAKSYTTVKKNESNSHDSTEEKKKRKYWRKNQMQCQSRQLWPKKPNRLRYAKKLTNSDHLSWMETDLSELMGGLELSDDPCVWEQYVDDLICKRKPEITPEKEMSRREHIYPYFLSLVSEDLAGCQNRRNSDDIRARYKWMPGMSVTTSEIMVGGYWGQKRNVLLGREKVIQMIHSYIDDTVKRTCSIGTCRFSRSGKICLIAYTVKQCLTNKKYKVIIISVERMRGTEILEIQ</sequence>
<accession>A0A8S3USH3</accession>
<dbReference type="Proteomes" id="UP000683360">
    <property type="component" value="Unassembled WGS sequence"/>
</dbReference>
<proteinExistence type="predicted"/>
<feature type="region of interest" description="Disordered" evidence="1">
    <location>
        <begin position="1"/>
        <end position="52"/>
    </location>
</feature>
<reference evidence="2" key="1">
    <citation type="submission" date="2021-03" db="EMBL/GenBank/DDBJ databases">
        <authorList>
            <person name="Bekaert M."/>
        </authorList>
    </citation>
    <scope>NUCLEOTIDE SEQUENCE</scope>
</reference>
<organism evidence="2 3">
    <name type="scientific">Mytilus edulis</name>
    <name type="common">Blue mussel</name>
    <dbReference type="NCBI Taxonomy" id="6550"/>
    <lineage>
        <taxon>Eukaryota</taxon>
        <taxon>Metazoa</taxon>
        <taxon>Spiralia</taxon>
        <taxon>Lophotrochozoa</taxon>
        <taxon>Mollusca</taxon>
        <taxon>Bivalvia</taxon>
        <taxon>Autobranchia</taxon>
        <taxon>Pteriomorphia</taxon>
        <taxon>Mytilida</taxon>
        <taxon>Mytiloidea</taxon>
        <taxon>Mytilidae</taxon>
        <taxon>Mytilinae</taxon>
        <taxon>Mytilus</taxon>
    </lineage>
</organism>
<evidence type="ECO:0000313" key="2">
    <source>
        <dbReference type="EMBL" id="CAG2246698.1"/>
    </source>
</evidence>
<protein>
    <submittedName>
        <fullName evidence="2">Uncharacterized protein</fullName>
    </submittedName>
</protein>
<feature type="compositionally biased region" description="Polar residues" evidence="1">
    <location>
        <begin position="14"/>
        <end position="31"/>
    </location>
</feature>
<dbReference type="OrthoDB" id="2325716at2759"/>
<comment type="caution">
    <text evidence="2">The sequence shown here is derived from an EMBL/GenBank/DDBJ whole genome shotgun (WGS) entry which is preliminary data.</text>
</comment>
<evidence type="ECO:0000313" key="3">
    <source>
        <dbReference type="Proteomes" id="UP000683360"/>
    </source>
</evidence>
<dbReference type="AlphaFoldDB" id="A0A8S3USH3"/>
<name>A0A8S3USH3_MYTED</name>
<evidence type="ECO:0000256" key="1">
    <source>
        <dbReference type="SAM" id="MobiDB-lite"/>
    </source>
</evidence>